<comment type="caution">
    <text evidence="1">The sequence shown here is derived from an EMBL/GenBank/DDBJ whole genome shotgun (WGS) entry which is preliminary data.</text>
</comment>
<name>A0A177T7N0_9BASI</name>
<evidence type="ECO:0000313" key="1">
    <source>
        <dbReference type="EMBL" id="KAE8241652.1"/>
    </source>
</evidence>
<reference evidence="1" key="1">
    <citation type="submission" date="2016-04" db="EMBL/GenBank/DDBJ databases">
        <authorList>
            <person name="Nguyen H.D."/>
            <person name="Samba Siva P."/>
            <person name="Cullis J."/>
            <person name="Levesque C.A."/>
            <person name="Hambleton S."/>
        </authorList>
    </citation>
    <scope>NUCLEOTIDE SEQUENCE</scope>
    <source>
        <strain evidence="1">DAOMC 236416</strain>
    </source>
</reference>
<sequence>MRAVFTAFPILLLSALGPVAASFTSKYLSQCESSAELYCPLPSRTDPRYIERRAIRRMDLFICLAIEWVGDDSNGDCFNGCRMDIKGKGADDYCRNSCGAGMDAHGHFRMYGQCPST</sequence>
<dbReference type="AlphaFoldDB" id="A0A177T7N0"/>
<keyword evidence="2" id="KW-1185">Reference proteome</keyword>
<dbReference type="Proteomes" id="UP000077521">
    <property type="component" value="Unassembled WGS sequence"/>
</dbReference>
<organism evidence="1 2">
    <name type="scientific">Tilletia indica</name>
    <dbReference type="NCBI Taxonomy" id="43049"/>
    <lineage>
        <taxon>Eukaryota</taxon>
        <taxon>Fungi</taxon>
        <taxon>Dikarya</taxon>
        <taxon>Basidiomycota</taxon>
        <taxon>Ustilaginomycotina</taxon>
        <taxon>Exobasidiomycetes</taxon>
        <taxon>Tilletiales</taxon>
        <taxon>Tilletiaceae</taxon>
        <taxon>Tilletia</taxon>
    </lineage>
</organism>
<gene>
    <name evidence="1" type="ORF">A4X13_0g7321</name>
</gene>
<accession>A0A177T7N0</accession>
<protein>
    <submittedName>
        <fullName evidence="1">Uncharacterized protein</fullName>
    </submittedName>
</protein>
<evidence type="ECO:0000313" key="2">
    <source>
        <dbReference type="Proteomes" id="UP000077521"/>
    </source>
</evidence>
<reference evidence="1" key="2">
    <citation type="journal article" date="2019" name="IMA Fungus">
        <title>Genome sequencing and comparison of five Tilletia species to identify candidate genes for the detection of regulated species infecting wheat.</title>
        <authorList>
            <person name="Nguyen H.D.T."/>
            <person name="Sultana T."/>
            <person name="Kesanakurti P."/>
            <person name="Hambleton S."/>
        </authorList>
    </citation>
    <scope>NUCLEOTIDE SEQUENCE</scope>
    <source>
        <strain evidence="1">DAOMC 236416</strain>
    </source>
</reference>
<proteinExistence type="predicted"/>
<dbReference type="EMBL" id="LWDF02000875">
    <property type="protein sequence ID" value="KAE8241652.1"/>
    <property type="molecule type" value="Genomic_DNA"/>
</dbReference>